<organism evidence="2 3">
    <name type="scientific">Coniochaeta hoffmannii</name>
    <dbReference type="NCBI Taxonomy" id="91930"/>
    <lineage>
        <taxon>Eukaryota</taxon>
        <taxon>Fungi</taxon>
        <taxon>Dikarya</taxon>
        <taxon>Ascomycota</taxon>
        <taxon>Pezizomycotina</taxon>
        <taxon>Sordariomycetes</taxon>
        <taxon>Sordariomycetidae</taxon>
        <taxon>Coniochaetales</taxon>
        <taxon>Coniochaetaceae</taxon>
        <taxon>Coniochaeta</taxon>
    </lineage>
</organism>
<evidence type="ECO:0000256" key="1">
    <source>
        <dbReference type="SAM" id="Phobius"/>
    </source>
</evidence>
<gene>
    <name evidence="2" type="ORF">NKR19_g8328</name>
</gene>
<proteinExistence type="predicted"/>
<reference evidence="2" key="1">
    <citation type="submission" date="2022-07" db="EMBL/GenBank/DDBJ databases">
        <title>Fungi with potential for degradation of polypropylene.</title>
        <authorList>
            <person name="Gostincar C."/>
        </authorList>
    </citation>
    <scope>NUCLEOTIDE SEQUENCE</scope>
    <source>
        <strain evidence="2">EXF-13287</strain>
    </source>
</reference>
<evidence type="ECO:0000313" key="3">
    <source>
        <dbReference type="Proteomes" id="UP001174691"/>
    </source>
</evidence>
<dbReference type="AlphaFoldDB" id="A0AA38RHA8"/>
<protein>
    <recommendedName>
        <fullName evidence="4">DUF4345 domain-containing protein</fullName>
    </recommendedName>
</protein>
<evidence type="ECO:0000313" key="2">
    <source>
        <dbReference type="EMBL" id="KAJ9137019.1"/>
    </source>
</evidence>
<accession>A0AA38RHA8</accession>
<keyword evidence="1" id="KW-1133">Transmembrane helix</keyword>
<feature type="transmembrane region" description="Helical" evidence="1">
    <location>
        <begin position="38"/>
        <end position="56"/>
    </location>
</feature>
<comment type="caution">
    <text evidence="2">The sequence shown here is derived from an EMBL/GenBank/DDBJ whole genome shotgun (WGS) entry which is preliminary data.</text>
</comment>
<feature type="transmembrane region" description="Helical" evidence="1">
    <location>
        <begin position="97"/>
        <end position="118"/>
    </location>
</feature>
<dbReference type="Proteomes" id="UP001174691">
    <property type="component" value="Unassembled WGS sequence"/>
</dbReference>
<keyword evidence="1" id="KW-0812">Transmembrane</keyword>
<feature type="transmembrane region" description="Helical" evidence="1">
    <location>
        <begin position="65"/>
        <end position="85"/>
    </location>
</feature>
<dbReference type="EMBL" id="JANBVN010000165">
    <property type="protein sequence ID" value="KAJ9137019.1"/>
    <property type="molecule type" value="Genomic_DNA"/>
</dbReference>
<name>A0AA38RHA8_9PEZI</name>
<keyword evidence="3" id="KW-1185">Reference proteome</keyword>
<keyword evidence="1" id="KW-0472">Membrane</keyword>
<sequence>MDQAPPSNFLARLLGPTAIVLAITEFKNAQIFPSPDPAVVYLDGAVLFVSGLAIVLRHNRWHSSWPVLITILGWLSLGLGLSRMIWPAAKLDDDQSWVLVVVESLLFMTGVLLSWIGYRGS</sequence>
<evidence type="ECO:0008006" key="4">
    <source>
        <dbReference type="Google" id="ProtNLM"/>
    </source>
</evidence>